<feature type="chain" id="PRO_5045008135" description="Phospholipase A1" evidence="18">
    <location>
        <begin position="28"/>
        <end position="382"/>
    </location>
</feature>
<dbReference type="EC" id="3.1.1.32" evidence="5 18"/>
<sequence length="382" mass="43189">MRYCPSQHHRHRLSLLPLTLASALATAQTADSSAPEMPLEAMNSCLQASVTSAASAMTVAELRQACQLLYEQQLQSAGVNEQNQAQLTEQTIAGSDATTNATSNSTSNEDDRLLKRRMTLEALNRSNRFMLTPHKINYFYPASYTRTPNESPYRDNANESLSDLRNVEADFQLSVKILLREDIFGENGHLYLGYTNHSLWQLYSDSDSAPFRETNHQPELILSFTNDWEILGFRNVLNDLILNHQSNGQGGLLSRSWNRVMFTSVFERGNFAFALNPWYRLPESAQEYPGDPDGDDNPDITDYLGNFELNAAYQHHDDIYSLMLRDSLDGTSWGAIELGWSFPISSNLRGQFKYFNGYGHSLIDYNVDLEVFALGIVFTDLF</sequence>
<feature type="signal peptide" evidence="18">
    <location>
        <begin position="1"/>
        <end position="27"/>
    </location>
</feature>
<keyword evidence="17 18" id="KW-0998">Cell outer membrane</keyword>
<comment type="caution">
    <text evidence="19">The sequence shown here is derived from an EMBL/GenBank/DDBJ whole genome shotgun (WGS) entry which is preliminary data.</text>
</comment>
<accession>A0ABV7F9C3</accession>
<keyword evidence="20" id="KW-1185">Reference proteome</keyword>
<evidence type="ECO:0000256" key="13">
    <source>
        <dbReference type="ARBA" id="ARBA00022837"/>
    </source>
</evidence>
<dbReference type="Proteomes" id="UP001595555">
    <property type="component" value="Unassembled WGS sequence"/>
</dbReference>
<dbReference type="EC" id="3.1.1.4" evidence="6 18"/>
<dbReference type="PANTHER" id="PTHR40457">
    <property type="entry name" value="PHOSPHOLIPASE A1"/>
    <property type="match status" value="1"/>
</dbReference>
<dbReference type="InterPro" id="IPR003187">
    <property type="entry name" value="PLipase_A1"/>
</dbReference>
<evidence type="ECO:0000256" key="14">
    <source>
        <dbReference type="ARBA" id="ARBA00022963"/>
    </source>
</evidence>
<keyword evidence="15 18" id="KW-0443">Lipid metabolism</keyword>
<dbReference type="PANTHER" id="PTHR40457:SF1">
    <property type="entry name" value="PHOSPHOLIPASE A1"/>
    <property type="match status" value="1"/>
</dbReference>
<comment type="catalytic activity">
    <reaction evidence="2 18">
        <text>a 1,2-diacyl-sn-glycero-3-phosphocholine + H2O = a 1-acyl-sn-glycero-3-phosphocholine + a fatty acid + H(+)</text>
        <dbReference type="Rhea" id="RHEA:15801"/>
        <dbReference type="ChEBI" id="CHEBI:15377"/>
        <dbReference type="ChEBI" id="CHEBI:15378"/>
        <dbReference type="ChEBI" id="CHEBI:28868"/>
        <dbReference type="ChEBI" id="CHEBI:57643"/>
        <dbReference type="ChEBI" id="CHEBI:58168"/>
        <dbReference type="EC" id="3.1.1.4"/>
    </reaction>
</comment>
<keyword evidence="8" id="KW-1134">Transmembrane beta strand</keyword>
<evidence type="ECO:0000256" key="9">
    <source>
        <dbReference type="ARBA" id="ARBA00022692"/>
    </source>
</evidence>
<comment type="subcellular location">
    <subcellularLocation>
        <location evidence="18">Cell outer membrane</location>
        <topology evidence="18">Multi-pass membrane protein</topology>
    </subcellularLocation>
    <text evidence="18">One of the very few enzymes located there.</text>
</comment>
<evidence type="ECO:0000256" key="11">
    <source>
        <dbReference type="ARBA" id="ARBA00022729"/>
    </source>
</evidence>
<evidence type="ECO:0000256" key="15">
    <source>
        <dbReference type="ARBA" id="ARBA00023098"/>
    </source>
</evidence>
<evidence type="ECO:0000256" key="2">
    <source>
        <dbReference type="ARBA" id="ARBA00001604"/>
    </source>
</evidence>
<evidence type="ECO:0000256" key="12">
    <source>
        <dbReference type="ARBA" id="ARBA00022801"/>
    </source>
</evidence>
<keyword evidence="9" id="KW-0812">Transmembrane</keyword>
<evidence type="ECO:0000256" key="16">
    <source>
        <dbReference type="ARBA" id="ARBA00023136"/>
    </source>
</evidence>
<name>A0ABV7F9C3_9GAMM</name>
<proteinExistence type="inferred from homology"/>
<dbReference type="CDD" id="cd00541">
    <property type="entry name" value="OMPLA"/>
    <property type="match status" value="1"/>
</dbReference>
<organism evidence="19 20">
    <name type="scientific">Cellvibrio fontiphilus</name>
    <dbReference type="NCBI Taxonomy" id="1815559"/>
    <lineage>
        <taxon>Bacteria</taxon>
        <taxon>Pseudomonadati</taxon>
        <taxon>Pseudomonadota</taxon>
        <taxon>Gammaproteobacteria</taxon>
        <taxon>Cellvibrionales</taxon>
        <taxon>Cellvibrionaceae</taxon>
        <taxon>Cellvibrio</taxon>
    </lineage>
</organism>
<evidence type="ECO:0000256" key="4">
    <source>
        <dbReference type="ARBA" id="ARBA00011702"/>
    </source>
</evidence>
<comment type="similarity">
    <text evidence="3 18">Belongs to the phospholipase A1 family.</text>
</comment>
<keyword evidence="14 18" id="KW-0442">Lipid degradation</keyword>
<comment type="catalytic activity">
    <reaction evidence="1 18">
        <text>a 1,2-diacyl-sn-glycero-3-phosphocholine + H2O = a 2-acyl-sn-glycero-3-phosphocholine + a fatty acid + H(+)</text>
        <dbReference type="Rhea" id="RHEA:18689"/>
        <dbReference type="ChEBI" id="CHEBI:15377"/>
        <dbReference type="ChEBI" id="CHEBI:15378"/>
        <dbReference type="ChEBI" id="CHEBI:28868"/>
        <dbReference type="ChEBI" id="CHEBI:57643"/>
        <dbReference type="ChEBI" id="CHEBI:57875"/>
        <dbReference type="EC" id="3.1.1.32"/>
    </reaction>
</comment>
<comment type="cofactor">
    <cofactor evidence="18">
        <name>Ca(2+)</name>
        <dbReference type="ChEBI" id="CHEBI:29108"/>
    </cofactor>
    <text evidence="18">Binds 1 Ca(2+) ion per monomer. In the dimeric form the Ca(2+) is bound by different amino acids with binding of each Ca(2+) shared with ligands coming from each monomer. The Ca(2+) ion may have a role in catalysis.</text>
</comment>
<gene>
    <name evidence="19" type="ORF">ACFODX_00410</name>
</gene>
<dbReference type="InterPro" id="IPR036541">
    <property type="entry name" value="PLipase_A1_sf"/>
</dbReference>
<keyword evidence="16" id="KW-0472">Membrane</keyword>
<dbReference type="SUPFAM" id="SSF56931">
    <property type="entry name" value="Outer membrane phospholipase A (OMPLA)"/>
    <property type="match status" value="1"/>
</dbReference>
<dbReference type="Pfam" id="PF02253">
    <property type="entry name" value="PLA1"/>
    <property type="match status" value="1"/>
</dbReference>
<evidence type="ECO:0000313" key="20">
    <source>
        <dbReference type="Proteomes" id="UP001595555"/>
    </source>
</evidence>
<evidence type="ECO:0000256" key="1">
    <source>
        <dbReference type="ARBA" id="ARBA00000111"/>
    </source>
</evidence>
<dbReference type="PRINTS" id="PR01486">
    <property type="entry name" value="PHPHLIPASEA1"/>
</dbReference>
<evidence type="ECO:0000256" key="3">
    <source>
        <dbReference type="ARBA" id="ARBA00010525"/>
    </source>
</evidence>
<keyword evidence="13 18" id="KW-0106">Calcium</keyword>
<evidence type="ECO:0000256" key="8">
    <source>
        <dbReference type="ARBA" id="ARBA00022452"/>
    </source>
</evidence>
<evidence type="ECO:0000256" key="5">
    <source>
        <dbReference type="ARBA" id="ARBA00013179"/>
    </source>
</evidence>
<dbReference type="EMBL" id="JBHRTF010000001">
    <property type="protein sequence ID" value="MFC3113997.1"/>
    <property type="molecule type" value="Genomic_DNA"/>
</dbReference>
<evidence type="ECO:0000256" key="18">
    <source>
        <dbReference type="RuleBase" id="RU366027"/>
    </source>
</evidence>
<evidence type="ECO:0000256" key="17">
    <source>
        <dbReference type="ARBA" id="ARBA00023237"/>
    </source>
</evidence>
<keyword evidence="10 18" id="KW-0479">Metal-binding</keyword>
<comment type="subunit">
    <text evidence="4 18">Homodimer; dimerization is reversible, and the dimeric form is the active one.</text>
</comment>
<keyword evidence="11 18" id="KW-0732">Signal</keyword>
<dbReference type="RefSeq" id="WP_378114919.1">
    <property type="nucleotide sequence ID" value="NZ_JBHRTF010000001.1"/>
</dbReference>
<protein>
    <recommendedName>
        <fullName evidence="7 18">Phospholipase A1</fullName>
        <ecNumber evidence="5 18">3.1.1.32</ecNumber>
        <ecNumber evidence="6 18">3.1.1.4</ecNumber>
    </recommendedName>
    <alternativeName>
        <fullName evidence="18">Phosphatidylcholine 1-acylhydrolase</fullName>
    </alternativeName>
</protein>
<evidence type="ECO:0000256" key="10">
    <source>
        <dbReference type="ARBA" id="ARBA00022723"/>
    </source>
</evidence>
<keyword evidence="12 18" id="KW-0378">Hydrolase</keyword>
<comment type="function">
    <text evidence="18">Hydrolysis of phosphatidylcholine with phospholipase A2 (EC 3.1.1.4) and phospholipase A1 (EC 3.1.1.32) activities.</text>
</comment>
<evidence type="ECO:0000256" key="6">
    <source>
        <dbReference type="ARBA" id="ARBA00013278"/>
    </source>
</evidence>
<evidence type="ECO:0000256" key="7">
    <source>
        <dbReference type="ARBA" id="ARBA00021726"/>
    </source>
</evidence>
<evidence type="ECO:0000313" key="19">
    <source>
        <dbReference type="EMBL" id="MFC3113997.1"/>
    </source>
</evidence>
<reference evidence="20" key="1">
    <citation type="journal article" date="2019" name="Int. J. Syst. Evol. Microbiol.">
        <title>The Global Catalogue of Microorganisms (GCM) 10K type strain sequencing project: providing services to taxonomists for standard genome sequencing and annotation.</title>
        <authorList>
            <consortium name="The Broad Institute Genomics Platform"/>
            <consortium name="The Broad Institute Genome Sequencing Center for Infectious Disease"/>
            <person name="Wu L."/>
            <person name="Ma J."/>
        </authorList>
    </citation>
    <scope>NUCLEOTIDE SEQUENCE [LARGE SCALE GENOMIC DNA]</scope>
    <source>
        <strain evidence="20">KCTC 52237</strain>
    </source>
</reference>
<dbReference type="Gene3D" id="2.40.230.10">
    <property type="entry name" value="Phospholipase A1"/>
    <property type="match status" value="1"/>
</dbReference>